<dbReference type="InterPro" id="IPR048125">
    <property type="entry name" value="CBS_CbpB"/>
</dbReference>
<dbReference type="RefSeq" id="WP_037600258.1">
    <property type="nucleotide sequence ID" value="NZ_CAJHJP010000005.1"/>
</dbReference>
<evidence type="ECO:0000259" key="3">
    <source>
        <dbReference type="PROSITE" id="PS51371"/>
    </source>
</evidence>
<gene>
    <name evidence="4" type="ORF">DL07_00525</name>
    <name evidence="5" type="ORF">PNU22_06065</name>
</gene>
<dbReference type="Gene3D" id="3.10.580.10">
    <property type="entry name" value="CBS-domain"/>
    <property type="match status" value="1"/>
</dbReference>
<dbReference type="PANTHER" id="PTHR43080:SF2">
    <property type="entry name" value="CBS DOMAIN-CONTAINING PROTEIN"/>
    <property type="match status" value="1"/>
</dbReference>
<evidence type="ECO:0000256" key="2">
    <source>
        <dbReference type="PROSITE-ProRule" id="PRU00703"/>
    </source>
</evidence>
<dbReference type="AlphaFoldDB" id="A0A074J3N6"/>
<evidence type="ECO:0000313" key="4">
    <source>
        <dbReference type="EMBL" id="KEO46900.1"/>
    </source>
</evidence>
<dbReference type="PANTHER" id="PTHR43080">
    <property type="entry name" value="CBS DOMAIN-CONTAINING PROTEIN CBSX3, MITOCHONDRIAL"/>
    <property type="match status" value="1"/>
</dbReference>
<dbReference type="InterPro" id="IPR046342">
    <property type="entry name" value="CBS_dom_sf"/>
</dbReference>
<evidence type="ECO:0000256" key="1">
    <source>
        <dbReference type="ARBA" id="ARBA00023122"/>
    </source>
</evidence>
<dbReference type="Pfam" id="PF00571">
    <property type="entry name" value="CBS"/>
    <property type="match status" value="2"/>
</dbReference>
<dbReference type="SUPFAM" id="SSF54631">
    <property type="entry name" value="CBS-domain pair"/>
    <property type="match status" value="1"/>
</dbReference>
<dbReference type="Proteomes" id="UP001212483">
    <property type="component" value="Unassembled WGS sequence"/>
</dbReference>
<organism evidence="4 6">
    <name type="scientific">Streptococcus salivarius</name>
    <dbReference type="NCBI Taxonomy" id="1304"/>
    <lineage>
        <taxon>Bacteria</taxon>
        <taxon>Bacillati</taxon>
        <taxon>Bacillota</taxon>
        <taxon>Bacilli</taxon>
        <taxon>Lactobacillales</taxon>
        <taxon>Streptococcaceae</taxon>
        <taxon>Streptococcus</taxon>
    </lineage>
</organism>
<sequence length="160" mass="18269">MIAKEFEDFLLARLDNYLIPSDQVAIFIDSHNANHVVLLLTSNGYSRVPVLTKDKHYLGTISLTDIKRYQDEHNLQEWEMVNHDIGPMTSDVVETVEDNANLNEVMHKLVDNPFLPVVDSQGIFKGIITRKSILKAVNSLLHDFTHDYIIIPKTTDNSDH</sequence>
<feature type="domain" description="CBS" evidence="3">
    <location>
        <begin position="18"/>
        <end position="77"/>
    </location>
</feature>
<evidence type="ECO:0000313" key="5">
    <source>
        <dbReference type="EMBL" id="MDB8606041.1"/>
    </source>
</evidence>
<evidence type="ECO:0000313" key="6">
    <source>
        <dbReference type="Proteomes" id="UP000027855"/>
    </source>
</evidence>
<feature type="domain" description="CBS" evidence="3">
    <location>
        <begin position="88"/>
        <end position="144"/>
    </location>
</feature>
<dbReference type="InterPro" id="IPR051257">
    <property type="entry name" value="Diverse_CBS-Domain"/>
</dbReference>
<name>A0A074J3N6_STRSL</name>
<proteinExistence type="predicted"/>
<reference evidence="5" key="2">
    <citation type="submission" date="2023-01" db="EMBL/GenBank/DDBJ databases">
        <title>Human gut microbiome strain richness.</title>
        <authorList>
            <person name="Chen-Liaw A."/>
        </authorList>
    </citation>
    <scope>NUCLEOTIDE SEQUENCE</scope>
    <source>
        <strain evidence="5">1001283st1_B9_1001283B150217_161031</strain>
    </source>
</reference>
<dbReference type="SMART" id="SM00116">
    <property type="entry name" value="CBS"/>
    <property type="match status" value="2"/>
</dbReference>
<reference evidence="4 6" key="1">
    <citation type="submission" date="2014-04" db="EMBL/GenBank/DDBJ databases">
        <title>Variable characteristics of bacteriocin-producing Streptococcus salivarius strains isolated from Malaysian subjects.</title>
        <authorList>
            <person name="Philip K."/>
            <person name="Barbour A."/>
        </authorList>
    </citation>
    <scope>NUCLEOTIDE SEQUENCE [LARGE SCALE GENOMIC DNA]</scope>
    <source>
        <strain evidence="4 6">NU10</strain>
    </source>
</reference>
<dbReference type="Proteomes" id="UP000027855">
    <property type="component" value="Unassembled WGS sequence"/>
</dbReference>
<dbReference type="EMBL" id="JJMT01000001">
    <property type="protein sequence ID" value="KEO46900.1"/>
    <property type="molecule type" value="Genomic_DNA"/>
</dbReference>
<dbReference type="NCBIfam" id="NF041630">
    <property type="entry name" value="CBS_CbpB"/>
    <property type="match status" value="1"/>
</dbReference>
<dbReference type="EMBL" id="JAQMJO010000004">
    <property type="protein sequence ID" value="MDB8606041.1"/>
    <property type="molecule type" value="Genomic_DNA"/>
</dbReference>
<keyword evidence="1 2" id="KW-0129">CBS domain</keyword>
<accession>A0A074J3N6</accession>
<dbReference type="PROSITE" id="PS51371">
    <property type="entry name" value="CBS"/>
    <property type="match status" value="2"/>
</dbReference>
<protein>
    <submittedName>
        <fullName evidence="5">CBS domain-containing protein</fullName>
    </submittedName>
</protein>
<comment type="caution">
    <text evidence="4">The sequence shown here is derived from an EMBL/GenBank/DDBJ whole genome shotgun (WGS) entry which is preliminary data.</text>
</comment>
<dbReference type="InterPro" id="IPR000644">
    <property type="entry name" value="CBS_dom"/>
</dbReference>